<organism evidence="2 3">
    <name type="scientific">Aeromicrobium ginsengisoli</name>
    <dbReference type="NCBI Taxonomy" id="363867"/>
    <lineage>
        <taxon>Bacteria</taxon>
        <taxon>Bacillati</taxon>
        <taxon>Actinomycetota</taxon>
        <taxon>Actinomycetes</taxon>
        <taxon>Propionibacteriales</taxon>
        <taxon>Nocardioidaceae</taxon>
        <taxon>Aeromicrobium</taxon>
    </lineage>
</organism>
<keyword evidence="3" id="KW-1185">Reference proteome</keyword>
<dbReference type="EMBL" id="SDPQ02000002">
    <property type="protein sequence ID" value="KAA1398324.1"/>
    <property type="molecule type" value="Genomic_DNA"/>
</dbReference>
<evidence type="ECO:0000313" key="2">
    <source>
        <dbReference type="EMBL" id="KAA1398324.1"/>
    </source>
</evidence>
<protein>
    <submittedName>
        <fullName evidence="2">Uncharacterized protein</fullName>
    </submittedName>
</protein>
<keyword evidence="1" id="KW-0812">Transmembrane</keyword>
<gene>
    <name evidence="2" type="ORF">ESP70_010190</name>
</gene>
<accession>A0A5M4FG85</accession>
<feature type="transmembrane region" description="Helical" evidence="1">
    <location>
        <begin position="30"/>
        <end position="52"/>
    </location>
</feature>
<evidence type="ECO:0000256" key="1">
    <source>
        <dbReference type="SAM" id="Phobius"/>
    </source>
</evidence>
<dbReference type="OrthoDB" id="5243699at2"/>
<name>A0A5M4FG85_9ACTN</name>
<evidence type="ECO:0000313" key="3">
    <source>
        <dbReference type="Proteomes" id="UP000380867"/>
    </source>
</evidence>
<keyword evidence="1" id="KW-1133">Transmembrane helix</keyword>
<sequence>MGDDLEQAVAAQIAGSIVVRRRRKRSRTTIAAFATAGVIVVGAGAAAAVTLLSPDTVERGMPGSSVIFIDTDPTCTKKSDVEFDCTLAKAPSKEVLSDYKGTKETFNDADDNIAGGCIGQDSAGLHWTCYAGEKAVEMDIIGKDLLGQHTNGPAAG</sequence>
<keyword evidence="1" id="KW-0472">Membrane</keyword>
<dbReference type="Proteomes" id="UP000380867">
    <property type="component" value="Unassembled WGS sequence"/>
</dbReference>
<reference evidence="2" key="1">
    <citation type="submission" date="2019-09" db="EMBL/GenBank/DDBJ databases">
        <authorList>
            <person name="Li J."/>
        </authorList>
    </citation>
    <scope>NUCLEOTIDE SEQUENCE [LARGE SCALE GENOMIC DNA]</scope>
    <source>
        <strain evidence="2">JCM 14732</strain>
    </source>
</reference>
<proteinExistence type="predicted"/>
<dbReference type="AlphaFoldDB" id="A0A5M4FG85"/>
<comment type="caution">
    <text evidence="2">The sequence shown here is derived from an EMBL/GenBank/DDBJ whole genome shotgun (WGS) entry which is preliminary data.</text>
</comment>